<organism evidence="1 2">
    <name type="scientific">Dokdonella soli</name>
    <dbReference type="NCBI Taxonomy" id="529810"/>
    <lineage>
        <taxon>Bacteria</taxon>
        <taxon>Pseudomonadati</taxon>
        <taxon>Pseudomonadota</taxon>
        <taxon>Gammaproteobacteria</taxon>
        <taxon>Lysobacterales</taxon>
        <taxon>Rhodanobacteraceae</taxon>
        <taxon>Dokdonella</taxon>
    </lineage>
</organism>
<name>A0ABN1IBW1_9GAMM</name>
<reference evidence="1 2" key="1">
    <citation type="journal article" date="2019" name="Int. J. Syst. Evol. Microbiol.">
        <title>The Global Catalogue of Microorganisms (GCM) 10K type strain sequencing project: providing services to taxonomists for standard genome sequencing and annotation.</title>
        <authorList>
            <consortium name="The Broad Institute Genomics Platform"/>
            <consortium name="The Broad Institute Genome Sequencing Center for Infectious Disease"/>
            <person name="Wu L."/>
            <person name="Ma J."/>
        </authorList>
    </citation>
    <scope>NUCLEOTIDE SEQUENCE [LARGE SCALE GENOMIC DNA]</scope>
    <source>
        <strain evidence="1 2">JCM 15421</strain>
    </source>
</reference>
<dbReference type="PANTHER" id="PTHR35175:SF2">
    <property type="entry name" value="DUF1289 DOMAIN-CONTAINING PROTEIN"/>
    <property type="match status" value="1"/>
</dbReference>
<comment type="caution">
    <text evidence="1">The sequence shown here is derived from an EMBL/GenBank/DDBJ whole genome shotgun (WGS) entry which is preliminary data.</text>
</comment>
<dbReference type="Proteomes" id="UP001501523">
    <property type="component" value="Unassembled WGS sequence"/>
</dbReference>
<accession>A0ABN1IBW1</accession>
<keyword evidence="2" id="KW-1185">Reference proteome</keyword>
<dbReference type="InterPro" id="IPR010710">
    <property type="entry name" value="DUF1289"/>
</dbReference>
<dbReference type="Pfam" id="PF06945">
    <property type="entry name" value="DUF1289"/>
    <property type="match status" value="1"/>
</dbReference>
<evidence type="ECO:0000313" key="1">
    <source>
        <dbReference type="EMBL" id="GAA0705637.1"/>
    </source>
</evidence>
<dbReference type="RefSeq" id="WP_343786458.1">
    <property type="nucleotide sequence ID" value="NZ_BAAAEU010000001.1"/>
</dbReference>
<evidence type="ECO:0008006" key="3">
    <source>
        <dbReference type="Google" id="ProtNLM"/>
    </source>
</evidence>
<proteinExistence type="predicted"/>
<sequence length="61" mass="6830">MTISLQLPVLSPCIGICRLGANGYCDGCLRSGDEIARWLAMGEHERRRLMDEVLPLREASR</sequence>
<protein>
    <recommendedName>
        <fullName evidence="3">DUF1289 domain-containing protein</fullName>
    </recommendedName>
</protein>
<evidence type="ECO:0000313" key="2">
    <source>
        <dbReference type="Proteomes" id="UP001501523"/>
    </source>
</evidence>
<dbReference type="EMBL" id="BAAAEU010000001">
    <property type="protein sequence ID" value="GAA0705637.1"/>
    <property type="molecule type" value="Genomic_DNA"/>
</dbReference>
<dbReference type="PANTHER" id="PTHR35175">
    <property type="entry name" value="DUF1289 DOMAIN-CONTAINING PROTEIN"/>
    <property type="match status" value="1"/>
</dbReference>
<gene>
    <name evidence="1" type="ORF">GCM10009105_03210</name>
</gene>